<name>A0A8H6IPW5_9PEZI</name>
<evidence type="ECO:0000313" key="2">
    <source>
        <dbReference type="Proteomes" id="UP000652219"/>
    </source>
</evidence>
<proteinExistence type="predicted"/>
<comment type="caution">
    <text evidence="1">The sequence shown here is derived from an EMBL/GenBank/DDBJ whole genome shotgun (WGS) entry which is preliminary data.</text>
</comment>
<gene>
    <name evidence="1" type="ORF">CSOJ01_14763</name>
</gene>
<accession>A0A8H6IPW5</accession>
<keyword evidence="2" id="KW-1185">Reference proteome</keyword>
<reference evidence="1 2" key="1">
    <citation type="journal article" date="2020" name="Phytopathology">
        <title>Genome Sequence Resources of Colletotrichum truncatum, C. plurivorum, C. musicola, and C. sojae: Four Species Pathogenic to Soybean (Glycine max).</title>
        <authorList>
            <person name="Rogerio F."/>
            <person name="Boufleur T.R."/>
            <person name="Ciampi-Guillardi M."/>
            <person name="Sukno S.A."/>
            <person name="Thon M.R."/>
            <person name="Massola Junior N.S."/>
            <person name="Baroncelli R."/>
        </authorList>
    </citation>
    <scope>NUCLEOTIDE SEQUENCE [LARGE SCALE GENOMIC DNA]</scope>
    <source>
        <strain evidence="1 2">LFN0009</strain>
    </source>
</reference>
<sequence>MSRFRSGSPACEEFAKLFPNWTCRRRCLGSASSRRPGKNTVSATPSFAMFAMPSTTGLGTTR</sequence>
<organism evidence="1 2">
    <name type="scientific">Colletotrichum sojae</name>
    <dbReference type="NCBI Taxonomy" id="2175907"/>
    <lineage>
        <taxon>Eukaryota</taxon>
        <taxon>Fungi</taxon>
        <taxon>Dikarya</taxon>
        <taxon>Ascomycota</taxon>
        <taxon>Pezizomycotina</taxon>
        <taxon>Sordariomycetes</taxon>
        <taxon>Hypocreomycetidae</taxon>
        <taxon>Glomerellales</taxon>
        <taxon>Glomerellaceae</taxon>
        <taxon>Colletotrichum</taxon>
        <taxon>Colletotrichum orchidearum species complex</taxon>
    </lineage>
</organism>
<dbReference type="Proteomes" id="UP000652219">
    <property type="component" value="Unassembled WGS sequence"/>
</dbReference>
<evidence type="ECO:0000313" key="1">
    <source>
        <dbReference type="EMBL" id="KAF6789650.1"/>
    </source>
</evidence>
<dbReference type="EMBL" id="WIGN01000528">
    <property type="protein sequence ID" value="KAF6789650.1"/>
    <property type="molecule type" value="Genomic_DNA"/>
</dbReference>
<protein>
    <submittedName>
        <fullName evidence="1">Uncharacterized protein</fullName>
    </submittedName>
</protein>
<dbReference type="AlphaFoldDB" id="A0A8H6IPW5"/>